<feature type="transmembrane region" description="Helical" evidence="16">
    <location>
        <begin position="240"/>
        <end position="264"/>
    </location>
</feature>
<evidence type="ECO:0000256" key="4">
    <source>
        <dbReference type="ARBA" id="ARBA00022527"/>
    </source>
</evidence>
<evidence type="ECO:0000256" key="2">
    <source>
        <dbReference type="ARBA" id="ARBA00008684"/>
    </source>
</evidence>
<evidence type="ECO:0000256" key="5">
    <source>
        <dbReference type="ARBA" id="ARBA00022614"/>
    </source>
</evidence>
<dbReference type="Pfam" id="PF08263">
    <property type="entry name" value="LRRNT_2"/>
    <property type="match status" value="1"/>
</dbReference>
<dbReference type="InterPro" id="IPR017441">
    <property type="entry name" value="Protein_kinase_ATP_BS"/>
</dbReference>
<accession>A3BAL8</accession>
<dbReference type="Gene3D" id="1.10.510.10">
    <property type="entry name" value="Transferase(Phosphotransferase) domain 1"/>
    <property type="match status" value="1"/>
</dbReference>
<evidence type="ECO:0000259" key="18">
    <source>
        <dbReference type="PROSITE" id="PS50011"/>
    </source>
</evidence>
<feature type="binding site" evidence="15">
    <location>
        <position position="332"/>
    </location>
    <ligand>
        <name>ATP</name>
        <dbReference type="ChEBI" id="CHEBI:30616"/>
    </ligand>
</feature>
<dbReference type="SUPFAM" id="SSF56112">
    <property type="entry name" value="Protein kinase-like (PK-like)"/>
    <property type="match status" value="1"/>
</dbReference>
<dbReference type="SUPFAM" id="SSF52058">
    <property type="entry name" value="L domain-like"/>
    <property type="match status" value="1"/>
</dbReference>
<keyword evidence="12 15" id="KW-0067">ATP-binding</keyword>
<dbReference type="GO" id="GO:0004674">
    <property type="term" value="F:protein serine/threonine kinase activity"/>
    <property type="evidence" value="ECO:0007669"/>
    <property type="project" value="UniProtKB-KW"/>
</dbReference>
<reference evidence="19" key="2">
    <citation type="submission" date="2008-12" db="EMBL/GenBank/DDBJ databases">
        <title>Improved gene annotation of the rice (Oryza sativa) genomes.</title>
        <authorList>
            <person name="Wang J."/>
            <person name="Li R."/>
            <person name="Fan W."/>
            <person name="Huang Q."/>
            <person name="Zhang J."/>
            <person name="Zhou Y."/>
            <person name="Hu Y."/>
            <person name="Zi S."/>
            <person name="Li J."/>
            <person name="Ni P."/>
            <person name="Zheng H."/>
            <person name="Zhang Y."/>
            <person name="Zhao M."/>
            <person name="Hao Q."/>
            <person name="McDermott J."/>
            <person name="Samudrala R."/>
            <person name="Kristiansen K."/>
            <person name="Wong G.K.-S."/>
        </authorList>
    </citation>
    <scope>NUCLEOTIDE SEQUENCE</scope>
</reference>
<keyword evidence="14 16" id="KW-0472">Membrane</keyword>
<evidence type="ECO:0000256" key="9">
    <source>
        <dbReference type="ARBA" id="ARBA00022737"/>
    </source>
</evidence>
<dbReference type="PROSITE" id="PS50011">
    <property type="entry name" value="PROTEIN_KINASE_DOM"/>
    <property type="match status" value="1"/>
</dbReference>
<organism evidence="19">
    <name type="scientific">Oryza sativa subsp. japonica</name>
    <name type="common">Rice</name>
    <dbReference type="NCBI Taxonomy" id="39947"/>
    <lineage>
        <taxon>Eukaryota</taxon>
        <taxon>Viridiplantae</taxon>
        <taxon>Streptophyta</taxon>
        <taxon>Embryophyta</taxon>
        <taxon>Tracheophyta</taxon>
        <taxon>Spermatophyta</taxon>
        <taxon>Magnoliopsida</taxon>
        <taxon>Liliopsida</taxon>
        <taxon>Poales</taxon>
        <taxon>Poaceae</taxon>
        <taxon>BOP clade</taxon>
        <taxon>Oryzoideae</taxon>
        <taxon>Oryzeae</taxon>
        <taxon>Oryzinae</taxon>
        <taxon>Oryza</taxon>
        <taxon>Oryza sativa</taxon>
    </lineage>
</organism>
<evidence type="ECO:0000256" key="10">
    <source>
        <dbReference type="ARBA" id="ARBA00022741"/>
    </source>
</evidence>
<evidence type="ECO:0000256" key="1">
    <source>
        <dbReference type="ARBA" id="ARBA00004162"/>
    </source>
</evidence>
<dbReference type="InterPro" id="IPR000719">
    <property type="entry name" value="Prot_kinase_dom"/>
</dbReference>
<keyword evidence="7 16" id="KW-0812">Transmembrane</keyword>
<dbReference type="InterPro" id="IPR032675">
    <property type="entry name" value="LRR_dom_sf"/>
</dbReference>
<gene>
    <name evidence="19" type="ORF">OsJ_20953</name>
</gene>
<reference evidence="19" key="1">
    <citation type="journal article" date="2005" name="PLoS Biol.">
        <title>The genomes of Oryza sativa: a history of duplications.</title>
        <authorList>
            <person name="Yu J."/>
            <person name="Wang J."/>
            <person name="Lin W."/>
            <person name="Li S."/>
            <person name="Li H."/>
            <person name="Zhou J."/>
            <person name="Ni P."/>
            <person name="Dong W."/>
            <person name="Hu S."/>
            <person name="Zeng C."/>
            <person name="Zhang J."/>
            <person name="Zhang Y."/>
            <person name="Li R."/>
            <person name="Xu Z."/>
            <person name="Li S."/>
            <person name="Li X."/>
            <person name="Zheng H."/>
            <person name="Cong L."/>
            <person name="Lin L."/>
            <person name="Yin J."/>
            <person name="Geng J."/>
            <person name="Li G."/>
            <person name="Shi J."/>
            <person name="Liu J."/>
            <person name="Lv H."/>
            <person name="Li J."/>
            <person name="Wang J."/>
            <person name="Deng Y."/>
            <person name="Ran L."/>
            <person name="Shi X."/>
            <person name="Wang X."/>
            <person name="Wu Q."/>
            <person name="Li C."/>
            <person name="Ren X."/>
            <person name="Wang J."/>
            <person name="Wang X."/>
            <person name="Li D."/>
            <person name="Liu D."/>
            <person name="Zhang X."/>
            <person name="Ji Z."/>
            <person name="Zhao W."/>
            <person name="Sun Y."/>
            <person name="Zhang Z."/>
            <person name="Bao J."/>
            <person name="Han Y."/>
            <person name="Dong L."/>
            <person name="Ji J."/>
            <person name="Chen P."/>
            <person name="Wu S."/>
            <person name="Liu J."/>
            <person name="Xiao Y."/>
            <person name="Bu D."/>
            <person name="Tan J."/>
            <person name="Yang L."/>
            <person name="Ye C."/>
            <person name="Zhang J."/>
            <person name="Xu J."/>
            <person name="Zhou Y."/>
            <person name="Yu Y."/>
            <person name="Zhang B."/>
            <person name="Zhuang S."/>
            <person name="Wei H."/>
            <person name="Liu B."/>
            <person name="Lei M."/>
            <person name="Yu H."/>
            <person name="Li Y."/>
            <person name="Xu H."/>
            <person name="Wei S."/>
            <person name="He X."/>
            <person name="Fang L."/>
            <person name="Zhang Z."/>
            <person name="Zhang Y."/>
            <person name="Huang X."/>
            <person name="Su Z."/>
            <person name="Tong W."/>
            <person name="Li J."/>
            <person name="Tong Z."/>
            <person name="Li S."/>
            <person name="Ye J."/>
            <person name="Wang L."/>
            <person name="Fang L."/>
            <person name="Lei T."/>
            <person name="Chen C."/>
            <person name="Chen H."/>
            <person name="Xu Z."/>
            <person name="Li H."/>
            <person name="Huang H."/>
            <person name="Zhang F."/>
            <person name="Xu H."/>
            <person name="Li N."/>
            <person name="Zhao C."/>
            <person name="Li S."/>
            <person name="Dong L."/>
            <person name="Huang Y."/>
            <person name="Li L."/>
            <person name="Xi Y."/>
            <person name="Qi Q."/>
            <person name="Li W."/>
            <person name="Zhang B."/>
            <person name="Hu W."/>
            <person name="Zhang Y."/>
            <person name="Tian X."/>
            <person name="Jiao Y."/>
            <person name="Liang X."/>
            <person name="Jin J."/>
            <person name="Gao L."/>
            <person name="Zheng W."/>
            <person name="Hao B."/>
            <person name="Liu S."/>
            <person name="Wang W."/>
            <person name="Yuan L."/>
            <person name="Cao M."/>
            <person name="McDermott J."/>
            <person name="Samudrala R."/>
            <person name="Wang J."/>
            <person name="Wong G.K."/>
            <person name="Yang H."/>
        </authorList>
    </citation>
    <scope>NUCLEOTIDE SEQUENCE [LARGE SCALE GENOMIC DNA]</scope>
</reference>
<evidence type="ECO:0000256" key="16">
    <source>
        <dbReference type="SAM" id="Phobius"/>
    </source>
</evidence>
<evidence type="ECO:0000256" key="13">
    <source>
        <dbReference type="ARBA" id="ARBA00022989"/>
    </source>
</evidence>
<evidence type="ECO:0000256" key="3">
    <source>
        <dbReference type="ARBA" id="ARBA00022475"/>
    </source>
</evidence>
<dbReference type="EMBL" id="CM000143">
    <property type="protein sequence ID" value="EAZ36607.1"/>
    <property type="molecule type" value="Genomic_DNA"/>
</dbReference>
<dbReference type="PROSITE" id="PS00107">
    <property type="entry name" value="PROTEIN_KINASE_ATP"/>
    <property type="match status" value="1"/>
</dbReference>
<dbReference type="Gene3D" id="3.30.200.20">
    <property type="entry name" value="Phosphorylase Kinase, domain 1"/>
    <property type="match status" value="1"/>
</dbReference>
<dbReference type="Pfam" id="PF07714">
    <property type="entry name" value="PK_Tyr_Ser-Thr"/>
    <property type="match status" value="1"/>
</dbReference>
<evidence type="ECO:0000256" key="15">
    <source>
        <dbReference type="PROSITE-ProRule" id="PRU10141"/>
    </source>
</evidence>
<dbReference type="SMART" id="SM00220">
    <property type="entry name" value="S_TKc"/>
    <property type="match status" value="1"/>
</dbReference>
<dbReference type="InterPro" id="IPR013210">
    <property type="entry name" value="LRR_N_plant-typ"/>
</dbReference>
<keyword evidence="6" id="KW-0808">Transferase</keyword>
<keyword evidence="4" id="KW-0723">Serine/threonine-protein kinase</keyword>
<keyword evidence="5" id="KW-0433">Leucine-rich repeat</keyword>
<evidence type="ECO:0000256" key="14">
    <source>
        <dbReference type="ARBA" id="ARBA00023136"/>
    </source>
</evidence>
<keyword evidence="11" id="KW-0418">Kinase</keyword>
<feature type="domain" description="Protein kinase" evidence="18">
    <location>
        <begin position="304"/>
        <end position="614"/>
    </location>
</feature>
<evidence type="ECO:0000256" key="11">
    <source>
        <dbReference type="ARBA" id="ARBA00022777"/>
    </source>
</evidence>
<evidence type="ECO:0000256" key="6">
    <source>
        <dbReference type="ARBA" id="ARBA00022679"/>
    </source>
</evidence>
<dbReference type="GO" id="GO:0005886">
    <property type="term" value="C:plasma membrane"/>
    <property type="evidence" value="ECO:0007669"/>
    <property type="project" value="UniProtKB-SubCell"/>
</dbReference>
<keyword evidence="10 15" id="KW-0547">Nucleotide-binding</keyword>
<dbReference type="FunFam" id="3.80.10.10:FF:000021">
    <property type="entry name" value="Putative LRR receptor-like serine/threonine-protein kinase"/>
    <property type="match status" value="1"/>
</dbReference>
<keyword evidence="9" id="KW-0677">Repeat</keyword>
<dbReference type="InterPro" id="IPR001245">
    <property type="entry name" value="Ser-Thr/Tyr_kinase_cat_dom"/>
</dbReference>
<dbReference type="InterPro" id="IPR055414">
    <property type="entry name" value="LRR_R13L4/SHOC2-like"/>
</dbReference>
<dbReference type="PANTHER" id="PTHR47988">
    <property type="entry name" value="SOMATIC EMBRYOGENESIS RECEPTOR KINASE 1"/>
    <property type="match status" value="1"/>
</dbReference>
<dbReference type="InterPro" id="IPR008271">
    <property type="entry name" value="Ser/Thr_kinase_AS"/>
</dbReference>
<dbReference type="GO" id="GO:0005524">
    <property type="term" value="F:ATP binding"/>
    <property type="evidence" value="ECO:0007669"/>
    <property type="project" value="UniProtKB-UniRule"/>
</dbReference>
<keyword evidence="8 17" id="KW-0732">Signal</keyword>
<feature type="signal peptide" evidence="17">
    <location>
        <begin position="1"/>
        <end position="22"/>
    </location>
</feature>
<feature type="chain" id="PRO_5002651847" description="Protein kinase domain-containing protein" evidence="17">
    <location>
        <begin position="23"/>
        <end position="671"/>
    </location>
</feature>
<dbReference type="InterPro" id="IPR011009">
    <property type="entry name" value="Kinase-like_dom_sf"/>
</dbReference>
<sequence length="671" mass="72844">MEPPFFLLLLLLVVSSSSPSAALLSAKGVNNEVQALIVIKNLLKDPHGVLKSWDQNSVDPCSWAMITCSPDFLVTGLEAPSQHLSGLLSPSIGNLTNLETVLLQNNNITGPIPAEIGRLENLKTLDLSSNSFYGEIPSSVGHLESLQYLRLNNNTLSGPFPSASANLSHLVFLDLSYNNLSGPIPESLARTYNIVGNPLICDANREQDCYGTAPMPMSYSLNGSRGGALPPAARDRGHKFAVAFGSTAGCMGLLLLAAGFLFWWRHRRNRQILFDVDEQQIENVNLGNVKRFSFRELQAATEGFSGKNILGKGGFGNVYRGQLPDGTLVAVKRLKDGNAAGGEAQFQTEVEMISLALHRNLLRLYGFCMTATERLLVYPFMSNGSVASRLKAKPALEWGTRRRIAVGAARGLVYLHEQCDPKIIHRDVKAANVLLDEACEAVVGDFGLAKLLDHRESHVTTAVRGTVGHIAPEYLSTGQSSDRTDVFGFGILLLELVTGPDGARVRQVVQPQGRHAGLGKFVKIIFTEIFHNYSNNPHVNRSITKLRSAVKKMQSEKKVEVLVDKGLGGGYDRVEVEEMVQVALLCTQYLPAHRPRMSDVVRMLEGDGLADRWEKASGHSTAAADSLSHSHRTSDPAPPAADFAAAFGRCFSDLTDDSSLLVQAVELSGPR</sequence>
<comment type="subcellular location">
    <subcellularLocation>
        <location evidence="1">Cell membrane</location>
        <topology evidence="1">Single-pass membrane protein</topology>
    </subcellularLocation>
</comment>
<proteinExistence type="inferred from homology"/>
<evidence type="ECO:0000256" key="17">
    <source>
        <dbReference type="SAM" id="SignalP"/>
    </source>
</evidence>
<evidence type="ECO:0000256" key="8">
    <source>
        <dbReference type="ARBA" id="ARBA00022729"/>
    </source>
</evidence>
<dbReference type="PROSITE" id="PS00108">
    <property type="entry name" value="PROTEIN_KINASE_ST"/>
    <property type="match status" value="1"/>
</dbReference>
<comment type="similarity">
    <text evidence="2">Belongs to the protein kinase superfamily. Ser/Thr protein kinase family.</text>
</comment>
<evidence type="ECO:0000256" key="12">
    <source>
        <dbReference type="ARBA" id="ARBA00022840"/>
    </source>
</evidence>
<evidence type="ECO:0000256" key="7">
    <source>
        <dbReference type="ARBA" id="ARBA00022692"/>
    </source>
</evidence>
<name>A3BAL8_ORYSJ</name>
<keyword evidence="13 16" id="KW-1133">Transmembrane helix</keyword>
<dbReference type="Gene3D" id="3.80.10.10">
    <property type="entry name" value="Ribonuclease Inhibitor"/>
    <property type="match status" value="1"/>
</dbReference>
<protein>
    <recommendedName>
        <fullName evidence="18">Protein kinase domain-containing protein</fullName>
    </recommendedName>
</protein>
<dbReference type="AlphaFoldDB" id="A3BAL8"/>
<keyword evidence="3" id="KW-1003">Cell membrane</keyword>
<evidence type="ECO:0000313" key="19">
    <source>
        <dbReference type="EMBL" id="EAZ36607.1"/>
    </source>
</evidence>
<dbReference type="Proteomes" id="UP000007752">
    <property type="component" value="Chromosome 6"/>
</dbReference>
<dbReference type="FunFam" id="3.30.200.20:FF:000015">
    <property type="entry name" value="Somatic embryogenesis receptor kinase 1"/>
    <property type="match status" value="1"/>
</dbReference>
<dbReference type="Pfam" id="PF23598">
    <property type="entry name" value="LRR_14"/>
    <property type="match status" value="1"/>
</dbReference>